<dbReference type="EMBL" id="JBBHLL010000038">
    <property type="protein sequence ID" value="KAK7825694.1"/>
    <property type="molecule type" value="Genomic_DNA"/>
</dbReference>
<dbReference type="Proteomes" id="UP001488838">
    <property type="component" value="Unassembled WGS sequence"/>
</dbReference>
<sequence length="146" mass="16529">NLHNTPDCGEGKECLSTDLTVSEKIEESEPHWAQFSSSAPVHGMVLPQSTSRDIHVTCSTDGWRKSPLMITTLLGTGGEDADYFITCIENKMQVPSSTWQLQEKFKQQGEQMTGLFLENMPKATPHKRMQVYVLQKQAEEEWLVEQ</sequence>
<gene>
    <name evidence="1" type="ORF">U0070_012939</name>
</gene>
<organism evidence="1 2">
    <name type="scientific">Myodes glareolus</name>
    <name type="common">Bank vole</name>
    <name type="synonym">Clethrionomys glareolus</name>
    <dbReference type="NCBI Taxonomy" id="447135"/>
    <lineage>
        <taxon>Eukaryota</taxon>
        <taxon>Metazoa</taxon>
        <taxon>Chordata</taxon>
        <taxon>Craniata</taxon>
        <taxon>Vertebrata</taxon>
        <taxon>Euteleostomi</taxon>
        <taxon>Mammalia</taxon>
        <taxon>Eutheria</taxon>
        <taxon>Euarchontoglires</taxon>
        <taxon>Glires</taxon>
        <taxon>Rodentia</taxon>
        <taxon>Myomorpha</taxon>
        <taxon>Muroidea</taxon>
        <taxon>Cricetidae</taxon>
        <taxon>Arvicolinae</taxon>
        <taxon>Myodes</taxon>
    </lineage>
</organism>
<comment type="caution">
    <text evidence="1">The sequence shown here is derived from an EMBL/GenBank/DDBJ whole genome shotgun (WGS) entry which is preliminary data.</text>
</comment>
<dbReference type="AlphaFoldDB" id="A0AAW0JFM3"/>
<accession>A0AAW0JFM3</accession>
<protein>
    <submittedName>
        <fullName evidence="1">Uncharacterized protein</fullName>
    </submittedName>
</protein>
<keyword evidence="2" id="KW-1185">Reference proteome</keyword>
<evidence type="ECO:0000313" key="1">
    <source>
        <dbReference type="EMBL" id="KAK7825694.1"/>
    </source>
</evidence>
<evidence type="ECO:0000313" key="2">
    <source>
        <dbReference type="Proteomes" id="UP001488838"/>
    </source>
</evidence>
<proteinExistence type="predicted"/>
<name>A0AAW0JFM3_MYOGA</name>
<feature type="non-terminal residue" evidence="1">
    <location>
        <position position="146"/>
    </location>
</feature>
<feature type="non-terminal residue" evidence="1">
    <location>
        <position position="1"/>
    </location>
</feature>
<reference evidence="1 2" key="1">
    <citation type="journal article" date="2023" name="bioRxiv">
        <title>Conserved and derived expression patterns and positive selection on dental genes reveal complex evolutionary context of ever-growing rodent molars.</title>
        <authorList>
            <person name="Calamari Z.T."/>
            <person name="Song A."/>
            <person name="Cohen E."/>
            <person name="Akter M."/>
            <person name="Roy R.D."/>
            <person name="Hallikas O."/>
            <person name="Christensen M.M."/>
            <person name="Li P."/>
            <person name="Marangoni P."/>
            <person name="Jernvall J."/>
            <person name="Klein O.D."/>
        </authorList>
    </citation>
    <scope>NUCLEOTIDE SEQUENCE [LARGE SCALE GENOMIC DNA]</scope>
    <source>
        <strain evidence="1">V071</strain>
    </source>
</reference>